<name>A0A6J4LC19_9ACTN</name>
<dbReference type="InterPro" id="IPR051158">
    <property type="entry name" value="Metallophosphoesterase_sf"/>
</dbReference>
<evidence type="ECO:0000259" key="1">
    <source>
        <dbReference type="Pfam" id="PF00149"/>
    </source>
</evidence>
<dbReference type="InterPro" id="IPR029052">
    <property type="entry name" value="Metallo-depent_PP-like"/>
</dbReference>
<dbReference type="GO" id="GO:0016020">
    <property type="term" value="C:membrane"/>
    <property type="evidence" value="ECO:0007669"/>
    <property type="project" value="GOC"/>
</dbReference>
<dbReference type="PANTHER" id="PTHR31302">
    <property type="entry name" value="TRANSMEMBRANE PROTEIN WITH METALLOPHOSPHOESTERASE DOMAIN-RELATED"/>
    <property type="match status" value="1"/>
</dbReference>
<dbReference type="EMBL" id="CADCUE010000079">
    <property type="protein sequence ID" value="CAA9324793.1"/>
    <property type="molecule type" value="Genomic_DNA"/>
</dbReference>
<dbReference type="PANTHER" id="PTHR31302:SF20">
    <property type="entry name" value="CONSERVED PROTEIN"/>
    <property type="match status" value="1"/>
</dbReference>
<organism evidence="2">
    <name type="scientific">uncultured Frankineae bacterium</name>
    <dbReference type="NCBI Taxonomy" id="437475"/>
    <lineage>
        <taxon>Bacteria</taxon>
        <taxon>Bacillati</taxon>
        <taxon>Actinomycetota</taxon>
        <taxon>Actinomycetes</taxon>
        <taxon>Frankiales</taxon>
        <taxon>environmental samples</taxon>
    </lineage>
</organism>
<reference evidence="2" key="1">
    <citation type="submission" date="2020-02" db="EMBL/GenBank/DDBJ databases">
        <authorList>
            <person name="Meier V. D."/>
        </authorList>
    </citation>
    <scope>NUCLEOTIDE SEQUENCE</scope>
    <source>
        <strain evidence="2">AVDCRST_MAG16</strain>
    </source>
</reference>
<feature type="domain" description="Calcineurin-like phosphoesterase" evidence="1">
    <location>
        <begin position="33"/>
        <end position="213"/>
    </location>
</feature>
<proteinExistence type="predicted"/>
<dbReference type="AlphaFoldDB" id="A0A6J4LC19"/>
<dbReference type="SUPFAM" id="SSF56300">
    <property type="entry name" value="Metallo-dependent phosphatases"/>
    <property type="match status" value="1"/>
</dbReference>
<dbReference type="Pfam" id="PF00149">
    <property type="entry name" value="Metallophos"/>
    <property type="match status" value="1"/>
</dbReference>
<dbReference type="GO" id="GO:0008758">
    <property type="term" value="F:UDP-2,3-diacylglucosamine hydrolase activity"/>
    <property type="evidence" value="ECO:0007669"/>
    <property type="project" value="TreeGrafter"/>
</dbReference>
<dbReference type="Gene3D" id="3.60.21.10">
    <property type="match status" value="1"/>
</dbReference>
<gene>
    <name evidence="2" type="ORF">AVDCRST_MAG16-985</name>
</gene>
<protein>
    <submittedName>
        <fullName evidence="2">Putative secreted protein</fullName>
    </submittedName>
</protein>
<accession>A0A6J4LC19</accession>
<sequence>MAAAAWPFLEPLLPVLRRVRVPVLAPGSRTIDVLHLSDLHLLPRHTRRASWVRALARIRPDLVVSTGDHVSSARSLPLLAETLGALTADGTPGVFVPGNNDYFTPARPRLTGYLHDGPPRPRGRDLPWADTARVLQEAGWTDLTHRRTVLQLAGTRVTLTGTDDAHLRQDRYARVAGAVAGLGLGITHTPRRALLRSFADDGHALVLAGHTHGGQLRLPLLGPAVTNCDLERARARGLSRLVPGPQPTGWLHVSAGLGTSPYLPLRLCCRPEATVLTLVERS</sequence>
<dbReference type="GO" id="GO:0009245">
    <property type="term" value="P:lipid A biosynthetic process"/>
    <property type="evidence" value="ECO:0007669"/>
    <property type="project" value="TreeGrafter"/>
</dbReference>
<dbReference type="InterPro" id="IPR004843">
    <property type="entry name" value="Calcineurin-like_PHP"/>
</dbReference>
<evidence type="ECO:0000313" key="2">
    <source>
        <dbReference type="EMBL" id="CAA9324793.1"/>
    </source>
</evidence>